<reference evidence="8" key="2">
    <citation type="journal article" date="2022" name="Microbiol. Resour. Announc.">
        <title>Whole-Genome Sequence of Entomortierella parvispora E1425, a Mucoromycotan Fungus Associated with Burkholderiaceae-Related Endosymbiotic Bacteria.</title>
        <authorList>
            <person name="Herlambang A."/>
            <person name="Guo Y."/>
            <person name="Takashima Y."/>
            <person name="Narisawa K."/>
            <person name="Ohta H."/>
            <person name="Nishizawa T."/>
        </authorList>
    </citation>
    <scope>NUCLEOTIDE SEQUENCE</scope>
    <source>
        <strain evidence="8">E1425</strain>
    </source>
</reference>
<feature type="compositionally biased region" description="Polar residues" evidence="3">
    <location>
        <begin position="349"/>
        <end position="359"/>
    </location>
</feature>
<dbReference type="GO" id="GO:0033962">
    <property type="term" value="P:P-body assembly"/>
    <property type="evidence" value="ECO:0007669"/>
    <property type="project" value="TreeGrafter"/>
</dbReference>
<dbReference type="InterPro" id="IPR025609">
    <property type="entry name" value="Lsm14-like_N"/>
</dbReference>
<evidence type="ECO:0000256" key="3">
    <source>
        <dbReference type="SAM" id="MobiDB-lite"/>
    </source>
</evidence>
<evidence type="ECO:0000256" key="1">
    <source>
        <dbReference type="PROSITE-ProRule" id="PRU00846"/>
    </source>
</evidence>
<dbReference type="SMART" id="SM01199">
    <property type="entry name" value="FDF"/>
    <property type="match status" value="1"/>
</dbReference>
<feature type="domain" description="TFG box profile" evidence="6">
    <location>
        <begin position="337"/>
        <end position="357"/>
    </location>
</feature>
<feature type="compositionally biased region" description="Low complexity" evidence="3">
    <location>
        <begin position="113"/>
        <end position="138"/>
    </location>
</feature>
<dbReference type="InterPro" id="IPR025768">
    <property type="entry name" value="TFG_box"/>
</dbReference>
<feature type="compositionally biased region" description="Basic and acidic residues" evidence="3">
    <location>
        <begin position="142"/>
        <end position="163"/>
    </location>
</feature>
<accession>A0A9P3H5B3</accession>
<feature type="domain" description="FFD box profile" evidence="5">
    <location>
        <begin position="300"/>
        <end position="316"/>
    </location>
</feature>
<evidence type="ECO:0000259" key="5">
    <source>
        <dbReference type="PROSITE" id="PS51513"/>
    </source>
</evidence>
<evidence type="ECO:0000313" key="9">
    <source>
        <dbReference type="Proteomes" id="UP000827284"/>
    </source>
</evidence>
<protein>
    <submittedName>
        <fullName evidence="8">Protein LSM14</fullName>
    </submittedName>
</protein>
<feature type="compositionally biased region" description="Pro residues" evidence="3">
    <location>
        <begin position="81"/>
        <end position="90"/>
    </location>
</feature>
<dbReference type="PROSITE" id="PS52002">
    <property type="entry name" value="SM"/>
    <property type="match status" value="1"/>
</dbReference>
<dbReference type="AlphaFoldDB" id="A0A9P3H5B3"/>
<feature type="region of interest" description="Disordered" evidence="3">
    <location>
        <begin position="320"/>
        <end position="440"/>
    </location>
</feature>
<dbReference type="PANTHER" id="PTHR13586:SF0">
    <property type="entry name" value="TRAILER HITCH, ISOFORM H"/>
    <property type="match status" value="1"/>
</dbReference>
<evidence type="ECO:0000259" key="4">
    <source>
        <dbReference type="PROSITE" id="PS51512"/>
    </source>
</evidence>
<dbReference type="PANTHER" id="PTHR13586">
    <property type="entry name" value="SCD6 PROTEIN-RELATED"/>
    <property type="match status" value="1"/>
</dbReference>
<feature type="compositionally biased region" description="Gly residues" evidence="3">
    <location>
        <begin position="363"/>
        <end position="372"/>
    </location>
</feature>
<feature type="domain" description="DFDF" evidence="4">
    <location>
        <begin position="248"/>
        <end position="284"/>
    </location>
</feature>
<dbReference type="InterPro" id="IPR019050">
    <property type="entry name" value="FDF_dom"/>
</dbReference>
<evidence type="ECO:0000313" key="8">
    <source>
        <dbReference type="EMBL" id="GJJ70323.1"/>
    </source>
</evidence>
<dbReference type="PROSITE" id="PS51512">
    <property type="entry name" value="DFDF"/>
    <property type="match status" value="1"/>
</dbReference>
<evidence type="ECO:0000259" key="6">
    <source>
        <dbReference type="PROSITE" id="PS51536"/>
    </source>
</evidence>
<dbReference type="CDD" id="cd01736">
    <property type="entry name" value="LSm14_N"/>
    <property type="match status" value="1"/>
</dbReference>
<feature type="compositionally biased region" description="Low complexity" evidence="3">
    <location>
        <begin position="425"/>
        <end position="440"/>
    </location>
</feature>
<dbReference type="Pfam" id="PF09532">
    <property type="entry name" value="FDF"/>
    <property type="match status" value="1"/>
</dbReference>
<dbReference type="GO" id="GO:0000932">
    <property type="term" value="C:P-body"/>
    <property type="evidence" value="ECO:0007669"/>
    <property type="project" value="TreeGrafter"/>
</dbReference>
<feature type="region of interest" description="Disordered" evidence="3">
    <location>
        <begin position="78"/>
        <end position="261"/>
    </location>
</feature>
<feature type="short sequence motif" description="TFG box" evidence="2">
    <location>
        <begin position="337"/>
        <end position="357"/>
    </location>
</feature>
<dbReference type="PROSITE" id="PS51536">
    <property type="entry name" value="TFG"/>
    <property type="match status" value="1"/>
</dbReference>
<keyword evidence="9" id="KW-1185">Reference proteome</keyword>
<feature type="compositionally biased region" description="Polar residues" evidence="3">
    <location>
        <begin position="103"/>
        <end position="112"/>
    </location>
</feature>
<dbReference type="GO" id="GO:0034063">
    <property type="term" value="P:stress granule assembly"/>
    <property type="evidence" value="ECO:0007669"/>
    <property type="project" value="TreeGrafter"/>
</dbReference>
<name>A0A9P3H5B3_9FUNG</name>
<feature type="short sequence motif" description="FFD box" evidence="1">
    <location>
        <begin position="300"/>
        <end position="316"/>
    </location>
</feature>
<evidence type="ECO:0000259" key="7">
    <source>
        <dbReference type="PROSITE" id="PS52002"/>
    </source>
</evidence>
<dbReference type="PROSITE" id="PS51513">
    <property type="entry name" value="FFD"/>
    <property type="match status" value="1"/>
</dbReference>
<feature type="domain" description="Sm" evidence="7">
    <location>
        <begin position="1"/>
        <end position="82"/>
    </location>
</feature>
<dbReference type="OrthoDB" id="21539at2759"/>
<comment type="caution">
    <text evidence="8">The sequence shown here is derived from an EMBL/GenBank/DDBJ whole genome shotgun (WGS) entry which is preliminary data.</text>
</comment>
<dbReference type="InterPro" id="IPR025762">
    <property type="entry name" value="DFDF"/>
</dbReference>
<organism evidence="8 9">
    <name type="scientific">Entomortierella parvispora</name>
    <dbReference type="NCBI Taxonomy" id="205924"/>
    <lineage>
        <taxon>Eukaryota</taxon>
        <taxon>Fungi</taxon>
        <taxon>Fungi incertae sedis</taxon>
        <taxon>Mucoromycota</taxon>
        <taxon>Mortierellomycotina</taxon>
        <taxon>Mortierellomycetes</taxon>
        <taxon>Mortierellales</taxon>
        <taxon>Mortierellaceae</taxon>
        <taxon>Entomortierella</taxon>
    </lineage>
</organism>
<dbReference type="EMBL" id="BQFW01000004">
    <property type="protein sequence ID" value="GJJ70323.1"/>
    <property type="molecule type" value="Genomic_DNA"/>
</dbReference>
<dbReference type="GO" id="GO:0003729">
    <property type="term" value="F:mRNA binding"/>
    <property type="evidence" value="ECO:0007669"/>
    <property type="project" value="TreeGrafter"/>
</dbReference>
<dbReference type="InterPro" id="IPR047575">
    <property type="entry name" value="Sm"/>
</dbReference>
<dbReference type="InterPro" id="IPR025761">
    <property type="entry name" value="FFD_box"/>
</dbReference>
<dbReference type="Gene3D" id="2.30.30.100">
    <property type="match status" value="1"/>
</dbReference>
<dbReference type="Proteomes" id="UP000827284">
    <property type="component" value="Unassembled WGS sequence"/>
</dbReference>
<sequence length="440" mass="48956">MSEGGYIGSKISLISRSDIRYVGILHHLNPTDSTVALEQVKSYGTEGRRGNPAEEIPPNDNIFEYIVFRGSDVKDLHVCEPPAPQPPARPQVPDDPAILGTTAPPSYYNQHSQAPPAGYYQQQQPQQPAQAQYQQAPQTSQEETKAKVAEKAQDQHGKSDSDTIKPAPPPARSTPKTQPQELRKSVEILAKQVSELNVSKDATEPSAHQETDNRYSSRLPGMGGHLLNSNSNRRGGRGGRGGAHGAMNSTRAPAVPTSDFDFETSNAKFHKDELAKEVGKTEEHAEEEEEEEIIIPQAEEFYDRSKSFFDNISCETKERMNKAEAQNQGGNRLSVPERRAKQSEERQLNLETFGQTSVDQGRFRGGYRGGYRGNYRNGPRGGGGYRGGYSHHHNSSGGMGYNQRGGYYNNSGYQHHQQQHHQHHQQQQQQQQQPHQQQQA</sequence>
<dbReference type="SMART" id="SM01271">
    <property type="entry name" value="LSM14"/>
    <property type="match status" value="1"/>
</dbReference>
<dbReference type="Pfam" id="PF12701">
    <property type="entry name" value="LSM14"/>
    <property type="match status" value="1"/>
</dbReference>
<feature type="compositionally biased region" description="Basic and acidic residues" evidence="3">
    <location>
        <begin position="201"/>
        <end position="215"/>
    </location>
</feature>
<evidence type="ECO:0000256" key="2">
    <source>
        <dbReference type="PROSITE-ProRule" id="PRU00869"/>
    </source>
</evidence>
<proteinExistence type="predicted"/>
<dbReference type="InterPro" id="IPR010920">
    <property type="entry name" value="LSM_dom_sf"/>
</dbReference>
<feature type="compositionally biased region" description="Basic and acidic residues" evidence="3">
    <location>
        <begin position="335"/>
        <end position="348"/>
    </location>
</feature>
<reference evidence="8" key="1">
    <citation type="submission" date="2021-11" db="EMBL/GenBank/DDBJ databases">
        <authorList>
            <person name="Herlambang A."/>
            <person name="Guo Y."/>
            <person name="Takashima Y."/>
            <person name="Nishizawa T."/>
        </authorList>
    </citation>
    <scope>NUCLEOTIDE SEQUENCE</scope>
    <source>
        <strain evidence="8">E1425</strain>
    </source>
</reference>
<gene>
    <name evidence="8" type="ORF">EMPS_02672</name>
</gene>
<dbReference type="SUPFAM" id="SSF50182">
    <property type="entry name" value="Sm-like ribonucleoproteins"/>
    <property type="match status" value="1"/>
</dbReference>